<dbReference type="SMART" id="SM00418">
    <property type="entry name" value="HTH_ARSR"/>
    <property type="match status" value="1"/>
</dbReference>
<dbReference type="SUPFAM" id="SSF46785">
    <property type="entry name" value="Winged helix' DNA-binding domain"/>
    <property type="match status" value="1"/>
</dbReference>
<dbReference type="InterPro" id="IPR001845">
    <property type="entry name" value="HTH_ArsR_DNA-bd_dom"/>
</dbReference>
<evidence type="ECO:0000313" key="3">
    <source>
        <dbReference type="Proteomes" id="UP001521074"/>
    </source>
</evidence>
<dbReference type="InterPro" id="IPR036388">
    <property type="entry name" value="WH-like_DNA-bd_sf"/>
</dbReference>
<keyword evidence="3" id="KW-1185">Reference proteome</keyword>
<dbReference type="PRINTS" id="PR00778">
    <property type="entry name" value="HTHARSR"/>
</dbReference>
<dbReference type="PANTHER" id="PTHR42912:SF93">
    <property type="entry name" value="N6-ADENOSINE-METHYLTRANSFERASE TMT1A"/>
    <property type="match status" value="1"/>
</dbReference>
<feature type="domain" description="HTH arsR-type" evidence="1">
    <location>
        <begin position="1"/>
        <end position="92"/>
    </location>
</feature>
<dbReference type="Pfam" id="PF01022">
    <property type="entry name" value="HTH_5"/>
    <property type="match status" value="1"/>
</dbReference>
<dbReference type="CDD" id="cd02440">
    <property type="entry name" value="AdoMet_MTases"/>
    <property type="match status" value="1"/>
</dbReference>
<accession>A0ABS8VR64</accession>
<dbReference type="InterPro" id="IPR029063">
    <property type="entry name" value="SAM-dependent_MTases_sf"/>
</dbReference>
<protein>
    <submittedName>
        <fullName evidence="2">Metalloregulator ArsR/SmtB family transcription factor</fullName>
    </submittedName>
</protein>
<gene>
    <name evidence="2" type="ORF">LWC05_03620</name>
</gene>
<proteinExistence type="predicted"/>
<dbReference type="EMBL" id="JAJSOJ010000012">
    <property type="protein sequence ID" value="MCE0742980.1"/>
    <property type="molecule type" value="Genomic_DNA"/>
</dbReference>
<dbReference type="InterPro" id="IPR013216">
    <property type="entry name" value="Methyltransf_11"/>
</dbReference>
<dbReference type="Gene3D" id="1.10.10.10">
    <property type="entry name" value="Winged helix-like DNA-binding domain superfamily/Winged helix DNA-binding domain"/>
    <property type="match status" value="1"/>
</dbReference>
<dbReference type="Gene3D" id="3.40.50.150">
    <property type="entry name" value="Vaccinia Virus protein VP39"/>
    <property type="match status" value="1"/>
</dbReference>
<dbReference type="Pfam" id="PF08241">
    <property type="entry name" value="Methyltransf_11"/>
    <property type="match status" value="1"/>
</dbReference>
<dbReference type="InterPro" id="IPR011991">
    <property type="entry name" value="ArsR-like_HTH"/>
</dbReference>
<dbReference type="PANTHER" id="PTHR42912">
    <property type="entry name" value="METHYLTRANSFERASE"/>
    <property type="match status" value="1"/>
</dbReference>
<reference evidence="2 3" key="1">
    <citation type="submission" date="2021-12" db="EMBL/GenBank/DDBJ databases">
        <title>Genome sequence of Acetobacter sicerae DmPark20a_162.</title>
        <authorList>
            <person name="Chaston J.M."/>
        </authorList>
    </citation>
    <scope>NUCLEOTIDE SEQUENCE [LARGE SCALE GENOMIC DNA]</scope>
    <source>
        <strain evidence="2 3">DmPark20a_162</strain>
    </source>
</reference>
<organism evidence="2 3">
    <name type="scientific">Acetobacter sicerae</name>
    <dbReference type="NCBI Taxonomy" id="85325"/>
    <lineage>
        <taxon>Bacteria</taxon>
        <taxon>Pseudomonadati</taxon>
        <taxon>Pseudomonadota</taxon>
        <taxon>Alphaproteobacteria</taxon>
        <taxon>Acetobacterales</taxon>
        <taxon>Acetobacteraceae</taxon>
        <taxon>Acetobacter</taxon>
    </lineage>
</organism>
<sequence>MKMNTALELFQALADPTRLRIFALLRAMELSVGELAQVLGQSQPRVSRHLKIMDQAGLIARRKEGNWVFVTLGADRIVKPVLTALDSWQQESDPEMEADLTRLATVRSVRAREAEEWFEQNAAGWDTIRSLYVSEPTVEATIKILLGPEPVGRLVDIGTGTGRMIELLGPAAKSCIGVDRSPAMLRMARSKMSGSQNIQVEWRQGDLSALPLPADSMNTAIMHQVLHYAQHPGAGLSEAARVLKPGGRLLVVDFAAHDRRELREANAHAWLGFSAEQMTLWFREAGFSEPECYRLEGEIAVCLWLGWKIGAIADHSENSSKRQTH</sequence>
<dbReference type="CDD" id="cd00090">
    <property type="entry name" value="HTH_ARSR"/>
    <property type="match status" value="1"/>
</dbReference>
<evidence type="ECO:0000313" key="2">
    <source>
        <dbReference type="EMBL" id="MCE0742980.1"/>
    </source>
</evidence>
<dbReference type="RefSeq" id="WP_232876535.1">
    <property type="nucleotide sequence ID" value="NZ_JAJSOJ010000012.1"/>
</dbReference>
<comment type="caution">
    <text evidence="2">The sequence shown here is derived from an EMBL/GenBank/DDBJ whole genome shotgun (WGS) entry which is preliminary data.</text>
</comment>
<dbReference type="InterPro" id="IPR050508">
    <property type="entry name" value="Methyltransf_Superfamily"/>
</dbReference>
<dbReference type="Proteomes" id="UP001521074">
    <property type="component" value="Unassembled WGS sequence"/>
</dbReference>
<dbReference type="PROSITE" id="PS50987">
    <property type="entry name" value="HTH_ARSR_2"/>
    <property type="match status" value="1"/>
</dbReference>
<dbReference type="NCBIfam" id="NF033788">
    <property type="entry name" value="HTH_metalloreg"/>
    <property type="match status" value="1"/>
</dbReference>
<dbReference type="SUPFAM" id="SSF53335">
    <property type="entry name" value="S-adenosyl-L-methionine-dependent methyltransferases"/>
    <property type="match status" value="1"/>
</dbReference>
<name>A0ABS8VR64_9PROT</name>
<evidence type="ECO:0000259" key="1">
    <source>
        <dbReference type="PROSITE" id="PS50987"/>
    </source>
</evidence>
<dbReference type="InterPro" id="IPR036390">
    <property type="entry name" value="WH_DNA-bd_sf"/>
</dbReference>